<reference evidence="1 2" key="1">
    <citation type="submission" date="2018-03" db="EMBL/GenBank/DDBJ databases">
        <authorList>
            <person name="Jacobs-Sera D."/>
            <person name="Garlena R.A."/>
            <person name="Russell D.A."/>
            <person name="Pope W.H."/>
            <person name="Hatfull G.F."/>
        </authorList>
    </citation>
    <scope>NUCLEOTIDE SEQUENCE [LARGE SCALE GENOMIC DNA]</scope>
</reference>
<organism evidence="1 2">
    <name type="scientific">Mycobacterium phage Pistachio</name>
    <dbReference type="NCBI Taxonomy" id="2126722"/>
    <lineage>
        <taxon>Viruses</taxon>
        <taxon>Duplodnaviria</taxon>
        <taxon>Heunggongvirae</taxon>
        <taxon>Uroviricota</taxon>
        <taxon>Caudoviricetes</taxon>
        <taxon>Veracruzvirus</taxon>
        <taxon>Veracruzvirus pistachio</taxon>
    </lineage>
</organism>
<dbReference type="EMBL" id="MH047633">
    <property type="protein sequence ID" value="AVR57141.1"/>
    <property type="molecule type" value="Genomic_DNA"/>
</dbReference>
<accession>A0A2R4A2E1</accession>
<keyword evidence="2" id="KW-1185">Reference proteome</keyword>
<dbReference type="GeneID" id="64868466"/>
<protein>
    <submittedName>
        <fullName evidence="1">Uncharacterized protein</fullName>
    </submittedName>
</protein>
<gene>
    <name evidence="1" type="primary">69</name>
    <name evidence="1" type="ORF">PBI_PISTACHIO_69</name>
</gene>
<dbReference type="RefSeq" id="YP_010060604.1">
    <property type="nucleotide sequence ID" value="NC_054773.1"/>
</dbReference>
<sequence>MNDRYTVHLGPKPGMPPWHVLNAPSAHSFPSVEAATRFSKTHKEIDPTRDIVIEYPDGRRWNGKAWQ</sequence>
<dbReference type="KEGG" id="vg:64868466"/>
<evidence type="ECO:0000313" key="1">
    <source>
        <dbReference type="EMBL" id="AVR57141.1"/>
    </source>
</evidence>
<name>A0A2R4A2E1_9CAUD</name>
<evidence type="ECO:0000313" key="2">
    <source>
        <dbReference type="Proteomes" id="UP000244797"/>
    </source>
</evidence>
<proteinExistence type="predicted"/>
<dbReference type="Proteomes" id="UP000244797">
    <property type="component" value="Segment"/>
</dbReference>